<evidence type="ECO:0000313" key="1">
    <source>
        <dbReference type="EMBL" id="KAF8766456.1"/>
    </source>
</evidence>
<dbReference type="EMBL" id="JABXBU010002230">
    <property type="protein sequence ID" value="KAF8766456.1"/>
    <property type="molecule type" value="Genomic_DNA"/>
</dbReference>
<accession>A0A8T0E5C0</accession>
<keyword evidence="2" id="KW-1185">Reference proteome</keyword>
<reference evidence="1" key="1">
    <citation type="journal article" date="2020" name="bioRxiv">
        <title>Chromosome-level reference genome of the European wasp spider Argiope bruennichi: a resource for studies on range expansion and evolutionary adaptation.</title>
        <authorList>
            <person name="Sheffer M.M."/>
            <person name="Hoppe A."/>
            <person name="Krehenwinkel H."/>
            <person name="Uhl G."/>
            <person name="Kuss A.W."/>
            <person name="Jensen L."/>
            <person name="Jensen C."/>
            <person name="Gillespie R.G."/>
            <person name="Hoff K.J."/>
            <person name="Prost S."/>
        </authorList>
    </citation>
    <scope>NUCLEOTIDE SEQUENCE</scope>
</reference>
<name>A0A8T0E5C0_ARGBR</name>
<evidence type="ECO:0000313" key="2">
    <source>
        <dbReference type="Proteomes" id="UP000807504"/>
    </source>
</evidence>
<comment type="caution">
    <text evidence="1">The sequence shown here is derived from an EMBL/GenBank/DDBJ whole genome shotgun (WGS) entry which is preliminary data.</text>
</comment>
<dbReference type="AlphaFoldDB" id="A0A8T0E5C0"/>
<proteinExistence type="predicted"/>
<organism evidence="1 2">
    <name type="scientific">Argiope bruennichi</name>
    <name type="common">Wasp spider</name>
    <name type="synonym">Aranea bruennichi</name>
    <dbReference type="NCBI Taxonomy" id="94029"/>
    <lineage>
        <taxon>Eukaryota</taxon>
        <taxon>Metazoa</taxon>
        <taxon>Ecdysozoa</taxon>
        <taxon>Arthropoda</taxon>
        <taxon>Chelicerata</taxon>
        <taxon>Arachnida</taxon>
        <taxon>Araneae</taxon>
        <taxon>Araneomorphae</taxon>
        <taxon>Entelegynae</taxon>
        <taxon>Araneoidea</taxon>
        <taxon>Araneidae</taxon>
        <taxon>Argiope</taxon>
    </lineage>
</organism>
<protein>
    <submittedName>
        <fullName evidence="1">Uncharacterized protein</fullName>
    </submittedName>
</protein>
<gene>
    <name evidence="1" type="ORF">HNY73_019517</name>
</gene>
<dbReference type="Proteomes" id="UP000807504">
    <property type="component" value="Unassembled WGS sequence"/>
</dbReference>
<reference evidence="1" key="2">
    <citation type="submission" date="2020-06" db="EMBL/GenBank/DDBJ databases">
        <authorList>
            <person name="Sheffer M."/>
        </authorList>
    </citation>
    <scope>NUCLEOTIDE SEQUENCE</scope>
</reference>
<sequence length="71" mass="8134">MPPIIKVHLSPELMTSANDVCRRCPRAIDWFGKGTPVANRSEVSMKNERKKLISGMVYFYSGAVIRHEREK</sequence>